<sequence>MVDDLLSTRTRYATRTALESYTKEFEKKAQEERKLYIYVVKKSVKDIIKDEVKSLLPQILPKEVSYFATLMIQCTVNESLENVVLDKSSSQLMSTYEAAASLTEFELKKILLDKIEKTKSYQAAPEHRELYDRLAKSYNLDKDLFSTGKDAEPLKGLKLKESKTISSKGIKSQSKSSGKSVQAEEPMFETIDTKMPQDQGGPTFNPLKGSCKSVVELKCHFEECYKAVTDRLNWNKPESHEYPFDLSKTLSLIEVQGHQVFPADYFLNNDLEYLNGGTSSSKYTTSTIKTKAAKYDNIKGIENMVLTIIAVTHVKVMKWYDYWYLEEIVVQREDNILYKFMEGDFLRLNLRDIEDLFLLLVQKKLSNLEKDVIFDLNVALQMFTRHVVILEWVEDL</sequence>
<proteinExistence type="predicted"/>
<reference evidence="1" key="1">
    <citation type="journal article" date="2019" name="Sci. Rep.">
        <title>Draft genome of Tanacetum cinerariifolium, the natural source of mosquito coil.</title>
        <authorList>
            <person name="Yamashiro T."/>
            <person name="Shiraishi A."/>
            <person name="Satake H."/>
            <person name="Nakayama K."/>
        </authorList>
    </citation>
    <scope>NUCLEOTIDE SEQUENCE</scope>
</reference>
<accession>A0A6L2NQA8</accession>
<dbReference type="AlphaFoldDB" id="A0A6L2NQA8"/>
<protein>
    <submittedName>
        <fullName evidence="1">Uncharacterized protein</fullName>
    </submittedName>
</protein>
<comment type="caution">
    <text evidence="1">The sequence shown here is derived from an EMBL/GenBank/DDBJ whole genome shotgun (WGS) entry which is preliminary data.</text>
</comment>
<evidence type="ECO:0000313" key="1">
    <source>
        <dbReference type="EMBL" id="GEU87202.1"/>
    </source>
</evidence>
<name>A0A6L2NQA8_TANCI</name>
<organism evidence="1">
    <name type="scientific">Tanacetum cinerariifolium</name>
    <name type="common">Dalmatian daisy</name>
    <name type="synonym">Chrysanthemum cinerariifolium</name>
    <dbReference type="NCBI Taxonomy" id="118510"/>
    <lineage>
        <taxon>Eukaryota</taxon>
        <taxon>Viridiplantae</taxon>
        <taxon>Streptophyta</taxon>
        <taxon>Embryophyta</taxon>
        <taxon>Tracheophyta</taxon>
        <taxon>Spermatophyta</taxon>
        <taxon>Magnoliopsida</taxon>
        <taxon>eudicotyledons</taxon>
        <taxon>Gunneridae</taxon>
        <taxon>Pentapetalae</taxon>
        <taxon>asterids</taxon>
        <taxon>campanulids</taxon>
        <taxon>Asterales</taxon>
        <taxon>Asteraceae</taxon>
        <taxon>Asteroideae</taxon>
        <taxon>Anthemideae</taxon>
        <taxon>Anthemidinae</taxon>
        <taxon>Tanacetum</taxon>
    </lineage>
</organism>
<dbReference type="EMBL" id="BKCJ010009488">
    <property type="protein sequence ID" value="GEU87202.1"/>
    <property type="molecule type" value="Genomic_DNA"/>
</dbReference>
<gene>
    <name evidence="1" type="ORF">Tci_059180</name>
</gene>